<comment type="caution">
    <text evidence="1">The sequence shown here is derived from an EMBL/GenBank/DDBJ whole genome shotgun (WGS) entry which is preliminary data.</text>
</comment>
<proteinExistence type="predicted"/>
<reference evidence="1" key="2">
    <citation type="submission" date="2023-06" db="EMBL/GenBank/DDBJ databases">
        <authorList>
            <person name="Ma L."/>
            <person name="Liu K.-W."/>
            <person name="Li Z."/>
            <person name="Hsiao Y.-Y."/>
            <person name="Qi Y."/>
            <person name="Fu T."/>
            <person name="Tang G."/>
            <person name="Zhang D."/>
            <person name="Sun W.-H."/>
            <person name="Liu D.-K."/>
            <person name="Li Y."/>
            <person name="Chen G.-Z."/>
            <person name="Liu X.-D."/>
            <person name="Liao X.-Y."/>
            <person name="Jiang Y.-T."/>
            <person name="Yu X."/>
            <person name="Hao Y."/>
            <person name="Huang J."/>
            <person name="Zhao X.-W."/>
            <person name="Ke S."/>
            <person name="Chen Y.-Y."/>
            <person name="Wu W.-L."/>
            <person name="Hsu J.-L."/>
            <person name="Lin Y.-F."/>
            <person name="Huang M.-D."/>
            <person name="Li C.-Y."/>
            <person name="Huang L."/>
            <person name="Wang Z.-W."/>
            <person name="Zhao X."/>
            <person name="Zhong W.-Y."/>
            <person name="Peng D.-H."/>
            <person name="Ahmad S."/>
            <person name="Lan S."/>
            <person name="Zhang J.-S."/>
            <person name="Tsai W.-C."/>
            <person name="Van De Peer Y."/>
            <person name="Liu Z.-J."/>
        </authorList>
    </citation>
    <scope>NUCLEOTIDE SEQUENCE</scope>
    <source>
        <strain evidence="1">CP</strain>
        <tissue evidence="1">Leaves</tissue>
    </source>
</reference>
<dbReference type="Proteomes" id="UP001180020">
    <property type="component" value="Unassembled WGS sequence"/>
</dbReference>
<protein>
    <submittedName>
        <fullName evidence="1">Uncharacterized protein</fullName>
    </submittedName>
</protein>
<accession>A0AAV9EG20</accession>
<gene>
    <name evidence="1" type="ORF">QJS10_CPA07g00674</name>
</gene>
<evidence type="ECO:0000313" key="1">
    <source>
        <dbReference type="EMBL" id="KAK1312430.1"/>
    </source>
</evidence>
<dbReference type="AlphaFoldDB" id="A0AAV9EG20"/>
<dbReference type="EMBL" id="JAUJYO010000007">
    <property type="protein sequence ID" value="KAK1312430.1"/>
    <property type="molecule type" value="Genomic_DNA"/>
</dbReference>
<organism evidence="1 2">
    <name type="scientific">Acorus calamus</name>
    <name type="common">Sweet flag</name>
    <dbReference type="NCBI Taxonomy" id="4465"/>
    <lineage>
        <taxon>Eukaryota</taxon>
        <taxon>Viridiplantae</taxon>
        <taxon>Streptophyta</taxon>
        <taxon>Embryophyta</taxon>
        <taxon>Tracheophyta</taxon>
        <taxon>Spermatophyta</taxon>
        <taxon>Magnoliopsida</taxon>
        <taxon>Liliopsida</taxon>
        <taxon>Acoraceae</taxon>
        <taxon>Acorus</taxon>
    </lineage>
</organism>
<sequence length="185" mass="21261">MENADKSLSAWHRIVAAIYKCGGNLDDRFLRTSMRTSSIWRDILRWMESFSELVRWNVGDGNSDILLPRNLNDDEVSQYSAVLLKLNGISLKEGVVDAAVWCPQPSQGFTVRSCYNWLRRDHETLNATALKAKETWGPKFPLKVKSLWMVFQERLLTKSYNIQVAIPNKDINNKEIVSVEEALEE</sequence>
<name>A0AAV9EG20_ACOCL</name>
<evidence type="ECO:0000313" key="2">
    <source>
        <dbReference type="Proteomes" id="UP001180020"/>
    </source>
</evidence>
<keyword evidence="2" id="KW-1185">Reference proteome</keyword>
<reference evidence="1" key="1">
    <citation type="journal article" date="2023" name="Nat. Commun.">
        <title>Diploid and tetraploid genomes of Acorus and the evolution of monocots.</title>
        <authorList>
            <person name="Ma L."/>
            <person name="Liu K.W."/>
            <person name="Li Z."/>
            <person name="Hsiao Y.Y."/>
            <person name="Qi Y."/>
            <person name="Fu T."/>
            <person name="Tang G.D."/>
            <person name="Zhang D."/>
            <person name="Sun W.H."/>
            <person name="Liu D.K."/>
            <person name="Li Y."/>
            <person name="Chen G.Z."/>
            <person name="Liu X.D."/>
            <person name="Liao X.Y."/>
            <person name="Jiang Y.T."/>
            <person name="Yu X."/>
            <person name="Hao Y."/>
            <person name="Huang J."/>
            <person name="Zhao X.W."/>
            <person name="Ke S."/>
            <person name="Chen Y.Y."/>
            <person name="Wu W.L."/>
            <person name="Hsu J.L."/>
            <person name="Lin Y.F."/>
            <person name="Huang M.D."/>
            <person name="Li C.Y."/>
            <person name="Huang L."/>
            <person name="Wang Z.W."/>
            <person name="Zhao X."/>
            <person name="Zhong W.Y."/>
            <person name="Peng D.H."/>
            <person name="Ahmad S."/>
            <person name="Lan S."/>
            <person name="Zhang J.S."/>
            <person name="Tsai W.C."/>
            <person name="Van de Peer Y."/>
            <person name="Liu Z.J."/>
        </authorList>
    </citation>
    <scope>NUCLEOTIDE SEQUENCE</scope>
    <source>
        <strain evidence="1">CP</strain>
    </source>
</reference>